<protein>
    <submittedName>
        <fullName evidence="1">Uncharacterized protein</fullName>
    </submittedName>
</protein>
<organism evidence="1 2">
    <name type="scientific">Melastoma candidum</name>
    <dbReference type="NCBI Taxonomy" id="119954"/>
    <lineage>
        <taxon>Eukaryota</taxon>
        <taxon>Viridiplantae</taxon>
        <taxon>Streptophyta</taxon>
        <taxon>Embryophyta</taxon>
        <taxon>Tracheophyta</taxon>
        <taxon>Spermatophyta</taxon>
        <taxon>Magnoliopsida</taxon>
        <taxon>eudicotyledons</taxon>
        <taxon>Gunneridae</taxon>
        <taxon>Pentapetalae</taxon>
        <taxon>rosids</taxon>
        <taxon>malvids</taxon>
        <taxon>Myrtales</taxon>
        <taxon>Melastomataceae</taxon>
        <taxon>Melastomatoideae</taxon>
        <taxon>Melastomateae</taxon>
        <taxon>Melastoma</taxon>
    </lineage>
</organism>
<evidence type="ECO:0000313" key="1">
    <source>
        <dbReference type="EMBL" id="KAI4389671.1"/>
    </source>
</evidence>
<name>A0ACB9SDY5_9MYRT</name>
<dbReference type="Proteomes" id="UP001057402">
    <property type="component" value="Chromosome 1"/>
</dbReference>
<accession>A0ACB9SDY5</accession>
<comment type="caution">
    <text evidence="1">The sequence shown here is derived from an EMBL/GenBank/DDBJ whole genome shotgun (WGS) entry which is preliminary data.</text>
</comment>
<evidence type="ECO:0000313" key="2">
    <source>
        <dbReference type="Proteomes" id="UP001057402"/>
    </source>
</evidence>
<keyword evidence="2" id="KW-1185">Reference proteome</keyword>
<sequence length="207" mass="22652">MGACTSRPDAEDPFRKAKVISVNGVLREYPVPTTVSLVLRSESAPPLGFFICNSDRLYYEERILALAPGEELIGGQIYFVLPVSKLEGRLTAPEMAALAVKASLALRKAGERGAGSGARRRRRGKDFMRISPVVEVSEEGFYDDNTTIRAGSRYSRKEMVNQGRGRNGSGGGGNNRRMTRVASSKRAKLGVRSFRMRLSTIHEGTVV</sequence>
<reference evidence="2" key="1">
    <citation type="journal article" date="2023" name="Front. Plant Sci.">
        <title>Chromosomal-level genome assembly of Melastoma candidum provides insights into trichome evolution.</title>
        <authorList>
            <person name="Zhong Y."/>
            <person name="Wu W."/>
            <person name="Sun C."/>
            <person name="Zou P."/>
            <person name="Liu Y."/>
            <person name="Dai S."/>
            <person name="Zhou R."/>
        </authorList>
    </citation>
    <scope>NUCLEOTIDE SEQUENCE [LARGE SCALE GENOMIC DNA]</scope>
</reference>
<gene>
    <name evidence="1" type="ORF">MLD38_001872</name>
</gene>
<dbReference type="EMBL" id="CM042880">
    <property type="protein sequence ID" value="KAI4389671.1"/>
    <property type="molecule type" value="Genomic_DNA"/>
</dbReference>
<proteinExistence type="predicted"/>